<evidence type="ECO:0000256" key="1">
    <source>
        <dbReference type="SAM" id="MobiDB-lite"/>
    </source>
</evidence>
<reference evidence="2" key="3">
    <citation type="journal article" date="2017" name="Nature">
        <title>Genome sequence of the progenitor of the wheat D genome Aegilops tauschii.</title>
        <authorList>
            <person name="Luo M.C."/>
            <person name="Gu Y.Q."/>
            <person name="Puiu D."/>
            <person name="Wang H."/>
            <person name="Twardziok S.O."/>
            <person name="Deal K.R."/>
            <person name="Huo N."/>
            <person name="Zhu T."/>
            <person name="Wang L."/>
            <person name="Wang Y."/>
            <person name="McGuire P.E."/>
            <person name="Liu S."/>
            <person name="Long H."/>
            <person name="Ramasamy R.K."/>
            <person name="Rodriguez J.C."/>
            <person name="Van S.L."/>
            <person name="Yuan L."/>
            <person name="Wang Z."/>
            <person name="Xia Z."/>
            <person name="Xiao L."/>
            <person name="Anderson O.D."/>
            <person name="Ouyang S."/>
            <person name="Liang Y."/>
            <person name="Zimin A.V."/>
            <person name="Pertea G."/>
            <person name="Qi P."/>
            <person name="Bennetzen J.L."/>
            <person name="Dai X."/>
            <person name="Dawson M.W."/>
            <person name="Muller H.G."/>
            <person name="Kugler K."/>
            <person name="Rivarola-Duarte L."/>
            <person name="Spannagl M."/>
            <person name="Mayer K.F.X."/>
            <person name="Lu F.H."/>
            <person name="Bevan M.W."/>
            <person name="Leroy P."/>
            <person name="Li P."/>
            <person name="You F.M."/>
            <person name="Sun Q."/>
            <person name="Liu Z."/>
            <person name="Lyons E."/>
            <person name="Wicker T."/>
            <person name="Salzberg S.L."/>
            <person name="Devos K.M."/>
            <person name="Dvorak J."/>
        </authorList>
    </citation>
    <scope>NUCLEOTIDE SEQUENCE [LARGE SCALE GENOMIC DNA]</scope>
    <source>
        <strain evidence="2">cv. AL8/78</strain>
    </source>
</reference>
<dbReference type="EnsemblPlants" id="AET7Gv21031900.1">
    <property type="protein sequence ID" value="AET7Gv21031900.1"/>
    <property type="gene ID" value="AET7Gv21031900"/>
</dbReference>
<organism evidence="2 3">
    <name type="scientific">Aegilops tauschii subsp. strangulata</name>
    <name type="common">Goatgrass</name>
    <dbReference type="NCBI Taxonomy" id="200361"/>
    <lineage>
        <taxon>Eukaryota</taxon>
        <taxon>Viridiplantae</taxon>
        <taxon>Streptophyta</taxon>
        <taxon>Embryophyta</taxon>
        <taxon>Tracheophyta</taxon>
        <taxon>Spermatophyta</taxon>
        <taxon>Magnoliopsida</taxon>
        <taxon>Liliopsida</taxon>
        <taxon>Poales</taxon>
        <taxon>Poaceae</taxon>
        <taxon>BOP clade</taxon>
        <taxon>Pooideae</taxon>
        <taxon>Triticodae</taxon>
        <taxon>Triticeae</taxon>
        <taxon>Triticinae</taxon>
        <taxon>Aegilops</taxon>
    </lineage>
</organism>
<dbReference type="Gramene" id="AET7Gv21031900.1">
    <property type="protein sequence ID" value="AET7Gv21031900.1"/>
    <property type="gene ID" value="AET7Gv21031900"/>
</dbReference>
<evidence type="ECO:0000313" key="2">
    <source>
        <dbReference type="EnsemblPlants" id="AET7Gv21031900.1"/>
    </source>
</evidence>
<proteinExistence type="predicted"/>
<accession>A0A453SQU4</accession>
<reference evidence="3" key="1">
    <citation type="journal article" date="2014" name="Science">
        <title>Ancient hybridizations among the ancestral genomes of bread wheat.</title>
        <authorList>
            <consortium name="International Wheat Genome Sequencing Consortium,"/>
            <person name="Marcussen T."/>
            <person name="Sandve S.R."/>
            <person name="Heier L."/>
            <person name="Spannagl M."/>
            <person name="Pfeifer M."/>
            <person name="Jakobsen K.S."/>
            <person name="Wulff B.B."/>
            <person name="Steuernagel B."/>
            <person name="Mayer K.F."/>
            <person name="Olsen O.A."/>
        </authorList>
    </citation>
    <scope>NUCLEOTIDE SEQUENCE [LARGE SCALE GENOMIC DNA]</scope>
    <source>
        <strain evidence="3">cv. AL8/78</strain>
    </source>
</reference>
<feature type="region of interest" description="Disordered" evidence="1">
    <location>
        <begin position="106"/>
        <end position="128"/>
    </location>
</feature>
<keyword evidence="3" id="KW-1185">Reference proteome</keyword>
<name>A0A453SQU4_AEGTS</name>
<evidence type="ECO:0000313" key="3">
    <source>
        <dbReference type="Proteomes" id="UP000015105"/>
    </source>
</evidence>
<dbReference type="AlphaFoldDB" id="A0A453SQU4"/>
<reference evidence="2" key="4">
    <citation type="submission" date="2019-03" db="UniProtKB">
        <authorList>
            <consortium name="EnsemblPlants"/>
        </authorList>
    </citation>
    <scope>IDENTIFICATION</scope>
</reference>
<protein>
    <submittedName>
        <fullName evidence="2">Uncharacterized protein</fullName>
    </submittedName>
</protein>
<reference evidence="2" key="5">
    <citation type="journal article" date="2021" name="G3 (Bethesda)">
        <title>Aegilops tauschii genome assembly Aet v5.0 features greater sequence contiguity and improved annotation.</title>
        <authorList>
            <person name="Wang L."/>
            <person name="Zhu T."/>
            <person name="Rodriguez J.C."/>
            <person name="Deal K.R."/>
            <person name="Dubcovsky J."/>
            <person name="McGuire P.E."/>
            <person name="Lux T."/>
            <person name="Spannagl M."/>
            <person name="Mayer K.F.X."/>
            <person name="Baldrich P."/>
            <person name="Meyers B.C."/>
            <person name="Huo N."/>
            <person name="Gu Y.Q."/>
            <person name="Zhou H."/>
            <person name="Devos K.M."/>
            <person name="Bennetzen J.L."/>
            <person name="Unver T."/>
            <person name="Budak H."/>
            <person name="Gulick P.J."/>
            <person name="Galiba G."/>
            <person name="Kalapos B."/>
            <person name="Nelson D.R."/>
            <person name="Li P."/>
            <person name="You F.M."/>
            <person name="Luo M.C."/>
            <person name="Dvorak J."/>
        </authorList>
    </citation>
    <scope>NUCLEOTIDE SEQUENCE [LARGE SCALE GENOMIC DNA]</scope>
    <source>
        <strain evidence="2">cv. AL8/78</strain>
    </source>
</reference>
<dbReference type="Proteomes" id="UP000015105">
    <property type="component" value="Chromosome 7D"/>
</dbReference>
<sequence length="164" mass="17565">YITQKMLHCSHVQSFVYLVNAFSNFHSLNWPFTHRCIQTKLVVTIYRFKCPKNHLARSVQCSLLPTAGSLHLRLTCSAGHCPAAAPMALMSLWLLRETVSVPAATRPYVRSPGRPGAPVPPRAGATAADGRGECSSCAAPHGDRTSEGTAVAIGGIRSAVAVAW</sequence>
<reference evidence="3" key="2">
    <citation type="journal article" date="2017" name="Nat. Plants">
        <title>The Aegilops tauschii genome reveals multiple impacts of transposons.</title>
        <authorList>
            <person name="Zhao G."/>
            <person name="Zou C."/>
            <person name="Li K."/>
            <person name="Wang K."/>
            <person name="Li T."/>
            <person name="Gao L."/>
            <person name="Zhang X."/>
            <person name="Wang H."/>
            <person name="Yang Z."/>
            <person name="Liu X."/>
            <person name="Jiang W."/>
            <person name="Mao L."/>
            <person name="Kong X."/>
            <person name="Jiao Y."/>
            <person name="Jia J."/>
        </authorList>
    </citation>
    <scope>NUCLEOTIDE SEQUENCE [LARGE SCALE GENOMIC DNA]</scope>
    <source>
        <strain evidence="3">cv. AL8/78</strain>
    </source>
</reference>